<keyword evidence="1" id="KW-0732">Signal</keyword>
<evidence type="ECO:0000313" key="2">
    <source>
        <dbReference type="EMBL" id="TPG12309.1"/>
    </source>
</evidence>
<gene>
    <name evidence="2" type="ORF">EAH84_09030</name>
</gene>
<accession>A0A502CJP2</accession>
<dbReference type="Pfam" id="PF05960">
    <property type="entry name" value="DUF885"/>
    <property type="match status" value="1"/>
</dbReference>
<dbReference type="Proteomes" id="UP000318413">
    <property type="component" value="Unassembled WGS sequence"/>
</dbReference>
<reference evidence="2 3" key="1">
    <citation type="journal article" date="2019" name="Environ. Microbiol.">
        <title>Species interactions and distinct microbial communities in high Arctic permafrost affected cryosols are associated with the CH4 and CO2 gas fluxes.</title>
        <authorList>
            <person name="Altshuler I."/>
            <person name="Hamel J."/>
            <person name="Turney S."/>
            <person name="Magnuson E."/>
            <person name="Levesque R."/>
            <person name="Greer C."/>
            <person name="Whyte L.G."/>
        </authorList>
    </citation>
    <scope>NUCLEOTIDE SEQUENCE [LARGE SCALE GENOMIC DNA]</scope>
    <source>
        <strain evidence="2 3">S5.1</strain>
    </source>
</reference>
<dbReference type="PROSITE" id="PS51257">
    <property type="entry name" value="PROKAR_LIPOPROTEIN"/>
    <property type="match status" value="1"/>
</dbReference>
<sequence length="582" mass="63790">MRLKGAVSAIALAAMAGTLGACSVNVAGNEQVAATPTPAPQDGWVQFRDGFIEGWFKLDPANAVYQGRHDFDGQLPDWSAAGLKRESEFLHQAIDRAGRFGDSLNPKETFERDYLVKVAQGKLFWLEDADQPHTNPAYYVGGGLDPNVYIARPYADAPTRMKAVIAFMTLIPTAAKNIRANLKTPMPLSFVNYGVAGFNGFADYYAGDAKAAFAGVKDAKLQAQLDTAAQQASDAMRSLGTWLDGQRKTATQGYALGADRFSRMLAATEAVGIPLDELEKVGQADLKRNQDALVAACAQFAKGMTIPACIAKMNANKAPDGPVAEARRQIPELRQFVVDKDLVTIPGTEEAKVEESPPYNRQNSAYIDPPGPFDKGIPSVYYISPPDPAWDQATRNAFVPGKKDLLFTSVHEVMPGHFVQFLHANRSPYKIGRLFVGYAFAEGWAHYAEEMMWDAGLDNGDPETHIGQLSNALLRDCRFLSAIGLHARGMTQEQSRQMFVTQCYQDEGNARQQAARGTYDPAYLNYTMGKLMIKKLREDWTAAHAGQAPIKAFHDEFLSYGGPPIPLVRQMMLKEPTAQAMF</sequence>
<name>A0A502CJP2_9SPHN</name>
<dbReference type="EMBL" id="RCZK01000006">
    <property type="protein sequence ID" value="TPG12309.1"/>
    <property type="molecule type" value="Genomic_DNA"/>
</dbReference>
<dbReference type="InterPro" id="IPR010281">
    <property type="entry name" value="DUF885"/>
</dbReference>
<organism evidence="2 3">
    <name type="scientific">Sphingomonas oligophenolica</name>
    <dbReference type="NCBI Taxonomy" id="301154"/>
    <lineage>
        <taxon>Bacteria</taxon>
        <taxon>Pseudomonadati</taxon>
        <taxon>Pseudomonadota</taxon>
        <taxon>Alphaproteobacteria</taxon>
        <taxon>Sphingomonadales</taxon>
        <taxon>Sphingomonadaceae</taxon>
        <taxon>Sphingomonas</taxon>
    </lineage>
</organism>
<comment type="caution">
    <text evidence="2">The sequence shown here is derived from an EMBL/GenBank/DDBJ whole genome shotgun (WGS) entry which is preliminary data.</text>
</comment>
<dbReference type="PANTHER" id="PTHR33361">
    <property type="entry name" value="GLR0591 PROTEIN"/>
    <property type="match status" value="1"/>
</dbReference>
<proteinExistence type="predicted"/>
<feature type="chain" id="PRO_5021360583" evidence="1">
    <location>
        <begin position="22"/>
        <end position="582"/>
    </location>
</feature>
<dbReference type="OrthoDB" id="9769898at2"/>
<feature type="signal peptide" evidence="1">
    <location>
        <begin position="1"/>
        <end position="21"/>
    </location>
</feature>
<protein>
    <submittedName>
        <fullName evidence="2">DUF885 domain-containing protein</fullName>
    </submittedName>
</protein>
<evidence type="ECO:0000256" key="1">
    <source>
        <dbReference type="SAM" id="SignalP"/>
    </source>
</evidence>
<dbReference type="RefSeq" id="WP_140870925.1">
    <property type="nucleotide sequence ID" value="NZ_RCZK01000006.1"/>
</dbReference>
<keyword evidence="3" id="KW-1185">Reference proteome</keyword>
<dbReference type="PANTHER" id="PTHR33361:SF15">
    <property type="entry name" value="DUF885 FAMILY LIPOPROTEIN"/>
    <property type="match status" value="1"/>
</dbReference>
<dbReference type="AlphaFoldDB" id="A0A502CJP2"/>
<evidence type="ECO:0000313" key="3">
    <source>
        <dbReference type="Proteomes" id="UP000318413"/>
    </source>
</evidence>